<keyword evidence="1" id="KW-1133">Transmembrane helix</keyword>
<sequence length="173" mass="20373">MLTEKQREEKRMQKRQALSLKQKSSKWVGTLNAIAGVLSIVFAWYLLLETKNIIIDSKWLWLSAVIFCLPILLFCDKKYYYTMYYWFLAAGLFLYANCVFADRTAYTIKRPIEHKFYSYKKSGPHAEISYRRVNLEVPCDSDRILANSHYAVLTLSSGLFGFEIVRDRKLIRE</sequence>
<keyword evidence="1" id="KW-0812">Transmembrane</keyword>
<evidence type="ECO:0000256" key="1">
    <source>
        <dbReference type="SAM" id="Phobius"/>
    </source>
</evidence>
<comment type="caution">
    <text evidence="2">The sequence shown here is derived from an EMBL/GenBank/DDBJ whole genome shotgun (WGS) entry which is preliminary data.</text>
</comment>
<keyword evidence="3" id="KW-1185">Reference proteome</keyword>
<feature type="transmembrane region" description="Helical" evidence="1">
    <location>
        <begin position="59"/>
        <end position="75"/>
    </location>
</feature>
<name>A0A4Y8SAM4_9SPHI</name>
<gene>
    <name evidence="2" type="ORF">E2R66_18070</name>
</gene>
<feature type="transmembrane region" description="Helical" evidence="1">
    <location>
        <begin position="27"/>
        <end position="47"/>
    </location>
</feature>
<keyword evidence="1" id="KW-0472">Membrane</keyword>
<dbReference type="OrthoDB" id="9850543at2"/>
<protein>
    <submittedName>
        <fullName evidence="2">Uncharacterized protein</fullName>
    </submittedName>
</protein>
<reference evidence="2 3" key="1">
    <citation type="journal article" date="2017" name="Int. J. Syst. Evol. Microbiol.">
        <title>Mucilaginibacterpsychrotolerans sp. nov., isolated from peatlands.</title>
        <authorList>
            <person name="Deng Y."/>
            <person name="Shen L."/>
            <person name="Xu B."/>
            <person name="Liu Y."/>
            <person name="Gu Z."/>
            <person name="Liu H."/>
            <person name="Zhou Y."/>
        </authorList>
    </citation>
    <scope>NUCLEOTIDE SEQUENCE [LARGE SCALE GENOMIC DNA]</scope>
    <source>
        <strain evidence="2 3">NH7-4</strain>
    </source>
</reference>
<accession>A0A4Y8SAM4</accession>
<dbReference type="AlphaFoldDB" id="A0A4Y8SAM4"/>
<dbReference type="EMBL" id="SOZE01000020">
    <property type="protein sequence ID" value="TFF35617.1"/>
    <property type="molecule type" value="Genomic_DNA"/>
</dbReference>
<evidence type="ECO:0000313" key="2">
    <source>
        <dbReference type="EMBL" id="TFF35617.1"/>
    </source>
</evidence>
<evidence type="ECO:0000313" key="3">
    <source>
        <dbReference type="Proteomes" id="UP000297540"/>
    </source>
</evidence>
<dbReference type="Proteomes" id="UP000297540">
    <property type="component" value="Unassembled WGS sequence"/>
</dbReference>
<dbReference type="RefSeq" id="WP_133233137.1">
    <property type="nucleotide sequence ID" value="NZ_SOZE01000020.1"/>
</dbReference>
<proteinExistence type="predicted"/>
<organism evidence="2 3">
    <name type="scientific">Mucilaginibacter psychrotolerans</name>
    <dbReference type="NCBI Taxonomy" id="1524096"/>
    <lineage>
        <taxon>Bacteria</taxon>
        <taxon>Pseudomonadati</taxon>
        <taxon>Bacteroidota</taxon>
        <taxon>Sphingobacteriia</taxon>
        <taxon>Sphingobacteriales</taxon>
        <taxon>Sphingobacteriaceae</taxon>
        <taxon>Mucilaginibacter</taxon>
    </lineage>
</organism>
<feature type="transmembrane region" description="Helical" evidence="1">
    <location>
        <begin position="81"/>
        <end position="100"/>
    </location>
</feature>